<evidence type="ECO:0000256" key="3">
    <source>
        <dbReference type="SAM" id="MobiDB-lite"/>
    </source>
</evidence>
<feature type="DNA-binding region" description="H-T-H motif" evidence="2">
    <location>
        <begin position="60"/>
        <end position="79"/>
    </location>
</feature>
<reference evidence="5 6" key="1">
    <citation type="submission" date="2019-02" db="EMBL/GenBank/DDBJ databases">
        <title>Aquabacterium sp. strain KMB7.</title>
        <authorList>
            <person name="Chen W.-M."/>
        </authorList>
    </citation>
    <scope>NUCLEOTIDE SEQUENCE [LARGE SCALE GENOMIC DNA]</scope>
    <source>
        <strain evidence="5 6">KMB7</strain>
    </source>
</reference>
<keyword evidence="6" id="KW-1185">Reference proteome</keyword>
<accession>A0A4Q9GYU0</accession>
<evidence type="ECO:0000313" key="5">
    <source>
        <dbReference type="EMBL" id="TBO31405.1"/>
    </source>
</evidence>
<dbReference type="InterPro" id="IPR001647">
    <property type="entry name" value="HTH_TetR"/>
</dbReference>
<dbReference type="EMBL" id="SIXI01000003">
    <property type="protein sequence ID" value="TBO31405.1"/>
    <property type="molecule type" value="Genomic_DNA"/>
</dbReference>
<dbReference type="GO" id="GO:0003677">
    <property type="term" value="F:DNA binding"/>
    <property type="evidence" value="ECO:0007669"/>
    <property type="project" value="UniProtKB-UniRule"/>
</dbReference>
<dbReference type="Gene3D" id="1.10.357.10">
    <property type="entry name" value="Tetracycline Repressor, domain 2"/>
    <property type="match status" value="1"/>
</dbReference>
<protein>
    <submittedName>
        <fullName evidence="5">TetR/AcrR family transcriptional regulator</fullName>
    </submittedName>
</protein>
<organism evidence="5 6">
    <name type="scientific">Aquabacterium lacunae</name>
    <dbReference type="NCBI Taxonomy" id="2528630"/>
    <lineage>
        <taxon>Bacteria</taxon>
        <taxon>Pseudomonadati</taxon>
        <taxon>Pseudomonadota</taxon>
        <taxon>Betaproteobacteria</taxon>
        <taxon>Burkholderiales</taxon>
        <taxon>Aquabacterium</taxon>
    </lineage>
</organism>
<evidence type="ECO:0000256" key="1">
    <source>
        <dbReference type="ARBA" id="ARBA00023125"/>
    </source>
</evidence>
<evidence type="ECO:0000313" key="6">
    <source>
        <dbReference type="Proteomes" id="UP000292120"/>
    </source>
</evidence>
<comment type="caution">
    <text evidence="5">The sequence shown here is derived from an EMBL/GenBank/DDBJ whole genome shotgun (WGS) entry which is preliminary data.</text>
</comment>
<dbReference type="RefSeq" id="WP_130967859.1">
    <property type="nucleotide sequence ID" value="NZ_SIXI01000003.1"/>
</dbReference>
<evidence type="ECO:0000256" key="2">
    <source>
        <dbReference type="PROSITE-ProRule" id="PRU00335"/>
    </source>
</evidence>
<sequence length="248" mass="27618">MDLSKNRVNPSNAPESGESATGGGRRYGGIDKDERQRQRRLRLVEAGLAVFGEVGFHGATVRLVCKRAELTSRYFYESFDSMEALFEAVYVSVSTELMRRTMASLAVTPLKPDLLAEASLRTFLEYIREDTHRARVALIEALTVGAGMHRISQESNKDFARLIASFIGMLYPTLEEETRLNPVYIANGLVGSNIRIATLWVEDKCSLPLDDVLRNMFAFYQAAITYADVQLKAAREERAKASGKAPKA</sequence>
<dbReference type="PANTHER" id="PTHR43479">
    <property type="entry name" value="ACREF/ENVCD OPERON REPRESSOR-RELATED"/>
    <property type="match status" value="1"/>
</dbReference>
<proteinExistence type="predicted"/>
<dbReference type="PANTHER" id="PTHR43479:SF11">
    <property type="entry name" value="ACREF_ENVCD OPERON REPRESSOR-RELATED"/>
    <property type="match status" value="1"/>
</dbReference>
<keyword evidence="1 2" id="KW-0238">DNA-binding</keyword>
<dbReference type="PROSITE" id="PS50977">
    <property type="entry name" value="HTH_TETR_2"/>
    <property type="match status" value="1"/>
</dbReference>
<feature type="region of interest" description="Disordered" evidence="3">
    <location>
        <begin position="1"/>
        <end position="31"/>
    </location>
</feature>
<dbReference type="SUPFAM" id="SSF46689">
    <property type="entry name" value="Homeodomain-like"/>
    <property type="match status" value="1"/>
</dbReference>
<dbReference type="InterPro" id="IPR009057">
    <property type="entry name" value="Homeodomain-like_sf"/>
</dbReference>
<feature type="compositionally biased region" description="Polar residues" evidence="3">
    <location>
        <begin position="1"/>
        <end position="14"/>
    </location>
</feature>
<evidence type="ECO:0000259" key="4">
    <source>
        <dbReference type="PROSITE" id="PS50977"/>
    </source>
</evidence>
<dbReference type="AlphaFoldDB" id="A0A4Q9GYU0"/>
<feature type="domain" description="HTH tetR-type" evidence="4">
    <location>
        <begin position="37"/>
        <end position="97"/>
    </location>
</feature>
<dbReference type="InterPro" id="IPR050624">
    <property type="entry name" value="HTH-type_Tx_Regulator"/>
</dbReference>
<dbReference type="Proteomes" id="UP000292120">
    <property type="component" value="Unassembled WGS sequence"/>
</dbReference>
<dbReference type="OrthoDB" id="9790413at2"/>
<dbReference type="Pfam" id="PF00440">
    <property type="entry name" value="TetR_N"/>
    <property type="match status" value="1"/>
</dbReference>
<gene>
    <name evidence="5" type="ORF">EYS42_09220</name>
</gene>
<name>A0A4Q9GYU0_9BURK</name>